<dbReference type="EMBL" id="AP022853">
    <property type="protein sequence ID" value="BCB26457.1"/>
    <property type="molecule type" value="Genomic_DNA"/>
</dbReference>
<reference evidence="2" key="1">
    <citation type="submission" date="2020-03" db="EMBL/GenBank/DDBJ databases">
        <title>Complete genome sequence of sulfur-oxidizing bacterium skT11.</title>
        <authorList>
            <person name="Kanda M."/>
            <person name="Kojima H."/>
            <person name="Fukui M."/>
        </authorList>
    </citation>
    <scope>NUCLEOTIDE SEQUENCE [LARGE SCALE GENOMIC DNA]</scope>
    <source>
        <strain evidence="2">skT11</strain>
    </source>
</reference>
<keyword evidence="2" id="KW-1185">Reference proteome</keyword>
<protein>
    <submittedName>
        <fullName evidence="1">Uncharacterized protein</fullName>
    </submittedName>
</protein>
<name>A0A6F8VBG7_9PROT</name>
<organism evidence="1 2">
    <name type="scientific">Sulfurimicrobium lacus</name>
    <dbReference type="NCBI Taxonomy" id="2715678"/>
    <lineage>
        <taxon>Bacteria</taxon>
        <taxon>Pseudomonadati</taxon>
        <taxon>Pseudomonadota</taxon>
        <taxon>Betaproteobacteria</taxon>
        <taxon>Nitrosomonadales</taxon>
        <taxon>Sulfuricellaceae</taxon>
        <taxon>Sulfurimicrobium</taxon>
    </lineage>
</organism>
<gene>
    <name evidence="1" type="ORF">SKTS_13430</name>
</gene>
<sequence>MRLALVDEIEGLDFDRQQQVVEFAGSNHAAIVAGGSGEIKAERLPQKTNPARGRAKLDYAGAVKASTGAV</sequence>
<proteinExistence type="predicted"/>
<dbReference type="Proteomes" id="UP000502260">
    <property type="component" value="Chromosome"/>
</dbReference>
<dbReference type="KEGG" id="slac:SKTS_13430"/>
<accession>A0A6F8VBG7</accession>
<evidence type="ECO:0000313" key="1">
    <source>
        <dbReference type="EMBL" id="BCB26457.1"/>
    </source>
</evidence>
<evidence type="ECO:0000313" key="2">
    <source>
        <dbReference type="Proteomes" id="UP000502260"/>
    </source>
</evidence>
<dbReference type="AlphaFoldDB" id="A0A6F8VBG7"/>